<dbReference type="EMBL" id="CP059433">
    <property type="protein sequence ID" value="QMS59830.1"/>
    <property type="molecule type" value="Genomic_DNA"/>
</dbReference>
<name>A0A974RKN4_CAMFE</name>
<proteinExistence type="predicted"/>
<dbReference type="Proteomes" id="UP000514628">
    <property type="component" value="Plasmid pCFViADRI1362_P1"/>
</dbReference>
<sequence length="71" mass="8253">MQVAINIENANKNMISALKAVLKTQPDVKFKIKEKKQSWDQEYIKLIQDYKLGKVKSYSKAKEMHKDIING</sequence>
<keyword evidence="1" id="KW-0614">Plasmid</keyword>
<protein>
    <submittedName>
        <fullName evidence="1">Uncharacterized protein</fullName>
    </submittedName>
</protein>
<geneLocation type="plasmid" evidence="2">
    <name>pcfviadri1362_p1</name>
</geneLocation>
<organism evidence="1 2">
    <name type="scientific">Campylobacter fetus</name>
    <dbReference type="NCBI Taxonomy" id="196"/>
    <lineage>
        <taxon>Bacteria</taxon>
        <taxon>Pseudomonadati</taxon>
        <taxon>Campylobacterota</taxon>
        <taxon>Epsilonproteobacteria</taxon>
        <taxon>Campylobacterales</taxon>
        <taxon>Campylobacteraceae</taxon>
        <taxon>Campylobacter</taxon>
    </lineage>
</organism>
<accession>A0A974RKN4</accession>
<dbReference type="RefSeq" id="WP_024305348.1">
    <property type="nucleotide sequence ID" value="NZ_CBCXED010000001.1"/>
</dbReference>
<evidence type="ECO:0000313" key="2">
    <source>
        <dbReference type="Proteomes" id="UP000514628"/>
    </source>
</evidence>
<evidence type="ECO:0000313" key="1">
    <source>
        <dbReference type="EMBL" id="QMS59830.1"/>
    </source>
</evidence>
<dbReference type="AlphaFoldDB" id="A0A974RKN4"/>
<gene>
    <name evidence="1" type="ORF">GZ989_011185</name>
</gene>
<reference evidence="2" key="1">
    <citation type="submission" date="2020-07" db="EMBL/GenBank/DDBJ databases">
        <title>A comparison of fourteen fully characterised mammalian-associated Campylobacter fetus isolates suggests a mechanism by which bovine-adapted biotypes have evolved high genomic plasticity.</title>
        <authorList>
            <person name="Nadin-Davis S.A."/>
            <person name="Chmara J.T."/>
            <person name="Carillo C."/>
            <person name="Amoako K."/>
            <person name="Goji N."/>
            <person name="Duceppe M.-O."/>
            <person name="Devenish J."/>
        </authorList>
    </citation>
    <scope>NUCLEOTIDE SEQUENCE [LARGE SCALE GENOMIC DNA]</scope>
    <source>
        <strain evidence="2">CFViADRI1362</strain>
        <plasmid evidence="2">pcfviadri1362_p1</plasmid>
    </source>
</reference>